<dbReference type="Pfam" id="PF00364">
    <property type="entry name" value="Biotin_lipoyl"/>
    <property type="match status" value="1"/>
</dbReference>
<comment type="similarity">
    <text evidence="2 4">Belongs to the 2-oxoacid dehydrogenase family.</text>
</comment>
<dbReference type="Pfam" id="PF00198">
    <property type="entry name" value="2-oxoacid_dh"/>
    <property type="match status" value="1"/>
</dbReference>
<keyword evidence="3 4" id="KW-0450">Lipoyl</keyword>
<dbReference type="Gene3D" id="4.10.320.10">
    <property type="entry name" value="E3-binding domain"/>
    <property type="match status" value="1"/>
</dbReference>
<dbReference type="Proteomes" id="UP001500630">
    <property type="component" value="Unassembled WGS sequence"/>
</dbReference>
<evidence type="ECO:0000313" key="9">
    <source>
        <dbReference type="Proteomes" id="UP001500630"/>
    </source>
</evidence>
<reference evidence="9" key="1">
    <citation type="journal article" date="2019" name="Int. J. Syst. Evol. Microbiol.">
        <title>The Global Catalogue of Microorganisms (GCM) 10K type strain sequencing project: providing services to taxonomists for standard genome sequencing and annotation.</title>
        <authorList>
            <consortium name="The Broad Institute Genomics Platform"/>
            <consortium name="The Broad Institute Genome Sequencing Center for Infectious Disease"/>
            <person name="Wu L."/>
            <person name="Ma J."/>
        </authorList>
    </citation>
    <scope>NUCLEOTIDE SEQUENCE [LARGE SCALE GENOMIC DNA]</scope>
    <source>
        <strain evidence="9">JCM 17326</strain>
    </source>
</reference>
<dbReference type="InterPro" id="IPR001078">
    <property type="entry name" value="2-oxoacid_DH_actylTfrase"/>
</dbReference>
<dbReference type="SUPFAM" id="SSF52777">
    <property type="entry name" value="CoA-dependent acyltransferases"/>
    <property type="match status" value="1"/>
</dbReference>
<sequence length="437" mass="45833">MARLLRMPEVAANAGEAVLQGWTVAVGVPFAAGDVIATIETDKAVVDVEAEIDGVLLRTVAAEGTAVAVGTVIAVLGEVGEPAGAEPPARRFSSPLARRLAREAGLPLEDITGTGPNGRIIRRDVESAIEHRAANPAAGLHDPKLPAELRGTESVAGLRDLEPSAERRGTESVAGRHDAESGGGRHDEAPVAEGVAEAGAERAAAPGSAFVREVPHARARRAIAARLTASKQRIPHFYLRGTAHVGRLLKLRRHLNRTAPRKVTLNDLVIKAVAHAHLLVPEMNVVWTPDATRAFGTVDVAVAMATEPGGSGLVTPVLRSVERQSVLAISAAVRDFADRAASGRLRQDELEGGVLTVTNLGMFGVEEFAAIINPPQSAILAVGAAHREPVVRGGKLKAGEVMRVTLSVDHRPIDGVVAAAWMREFLALLADPVRILA</sequence>
<protein>
    <recommendedName>
        <fullName evidence="4">Dihydrolipoamide acetyltransferase component of pyruvate dehydrogenase complex</fullName>
        <ecNumber evidence="4">2.3.1.-</ecNumber>
    </recommendedName>
</protein>
<organism evidence="8 9">
    <name type="scientific">Nonomuraea rosea</name>
    <dbReference type="NCBI Taxonomy" id="638574"/>
    <lineage>
        <taxon>Bacteria</taxon>
        <taxon>Bacillati</taxon>
        <taxon>Actinomycetota</taxon>
        <taxon>Actinomycetes</taxon>
        <taxon>Streptosporangiales</taxon>
        <taxon>Streptosporangiaceae</taxon>
        <taxon>Nonomuraea</taxon>
    </lineage>
</organism>
<dbReference type="PANTHER" id="PTHR23151">
    <property type="entry name" value="DIHYDROLIPOAMIDE ACETYL/SUCCINYL-TRANSFERASE-RELATED"/>
    <property type="match status" value="1"/>
</dbReference>
<dbReference type="CDD" id="cd06849">
    <property type="entry name" value="lipoyl_domain"/>
    <property type="match status" value="1"/>
</dbReference>
<dbReference type="Gene3D" id="2.40.50.100">
    <property type="match status" value="1"/>
</dbReference>
<comment type="caution">
    <text evidence="8">The sequence shown here is derived from an EMBL/GenBank/DDBJ whole genome shotgun (WGS) entry which is preliminary data.</text>
</comment>
<feature type="compositionally biased region" description="Basic and acidic residues" evidence="5">
    <location>
        <begin position="159"/>
        <end position="189"/>
    </location>
</feature>
<keyword evidence="9" id="KW-1185">Reference proteome</keyword>
<evidence type="ECO:0000256" key="2">
    <source>
        <dbReference type="ARBA" id="ARBA00007317"/>
    </source>
</evidence>
<keyword evidence="4" id="KW-0012">Acyltransferase</keyword>
<dbReference type="EC" id="2.3.1.-" evidence="4"/>
<dbReference type="PROSITE" id="PS51826">
    <property type="entry name" value="PSBD"/>
    <property type="match status" value="1"/>
</dbReference>
<evidence type="ECO:0000256" key="4">
    <source>
        <dbReference type="RuleBase" id="RU003423"/>
    </source>
</evidence>
<dbReference type="Pfam" id="PF02817">
    <property type="entry name" value="E3_binding"/>
    <property type="match status" value="1"/>
</dbReference>
<comment type="cofactor">
    <cofactor evidence="1 4">
        <name>(R)-lipoate</name>
        <dbReference type="ChEBI" id="CHEBI:83088"/>
    </cofactor>
</comment>
<dbReference type="Gene3D" id="3.30.559.10">
    <property type="entry name" value="Chloramphenicol acetyltransferase-like domain"/>
    <property type="match status" value="1"/>
</dbReference>
<dbReference type="PROSITE" id="PS00189">
    <property type="entry name" value="LIPOYL"/>
    <property type="match status" value="1"/>
</dbReference>
<keyword evidence="8" id="KW-0670">Pyruvate</keyword>
<dbReference type="PANTHER" id="PTHR23151:SF90">
    <property type="entry name" value="DIHYDROLIPOYLLYSINE-RESIDUE ACETYLTRANSFERASE COMPONENT OF PYRUVATE DEHYDROGENASE COMPLEX, MITOCHONDRIAL-RELATED"/>
    <property type="match status" value="1"/>
</dbReference>
<dbReference type="InterPro" id="IPR011053">
    <property type="entry name" value="Single_hybrid_motif"/>
</dbReference>
<dbReference type="RefSeq" id="WP_345559230.1">
    <property type="nucleotide sequence ID" value="NZ_BAABDQ010000002.1"/>
</dbReference>
<gene>
    <name evidence="8" type="ORF">GCM10022419_010680</name>
</gene>
<evidence type="ECO:0000256" key="1">
    <source>
        <dbReference type="ARBA" id="ARBA00001938"/>
    </source>
</evidence>
<feature type="domain" description="Peripheral subunit-binding (PSBD)" evidence="7">
    <location>
        <begin position="92"/>
        <end position="129"/>
    </location>
</feature>
<name>A0ABP6VE20_9ACTN</name>
<dbReference type="SUPFAM" id="SSF51230">
    <property type="entry name" value="Single hybrid motif"/>
    <property type="match status" value="1"/>
</dbReference>
<dbReference type="SUPFAM" id="SSF47005">
    <property type="entry name" value="Peripheral subunit-binding domain of 2-oxo acid dehydrogenase complex"/>
    <property type="match status" value="1"/>
</dbReference>
<evidence type="ECO:0000256" key="3">
    <source>
        <dbReference type="ARBA" id="ARBA00022823"/>
    </source>
</evidence>
<dbReference type="InterPro" id="IPR045257">
    <property type="entry name" value="E2/Pdx1"/>
</dbReference>
<evidence type="ECO:0000259" key="7">
    <source>
        <dbReference type="PROSITE" id="PS51826"/>
    </source>
</evidence>
<feature type="region of interest" description="Disordered" evidence="5">
    <location>
        <begin position="153"/>
        <end position="189"/>
    </location>
</feature>
<accession>A0ABP6VE20</accession>
<dbReference type="InterPro" id="IPR000089">
    <property type="entry name" value="Biotin_lipoyl"/>
</dbReference>
<dbReference type="InterPro" id="IPR004167">
    <property type="entry name" value="PSBD"/>
</dbReference>
<dbReference type="InterPro" id="IPR036625">
    <property type="entry name" value="E3-bd_dom_sf"/>
</dbReference>
<evidence type="ECO:0000313" key="8">
    <source>
        <dbReference type="EMBL" id="GAA3533331.1"/>
    </source>
</evidence>
<feature type="domain" description="Lipoyl-binding" evidence="6">
    <location>
        <begin position="2"/>
        <end position="77"/>
    </location>
</feature>
<dbReference type="EMBL" id="BAABDQ010000002">
    <property type="protein sequence ID" value="GAA3533331.1"/>
    <property type="molecule type" value="Genomic_DNA"/>
</dbReference>
<proteinExistence type="inferred from homology"/>
<dbReference type="PROSITE" id="PS50968">
    <property type="entry name" value="BIOTINYL_LIPOYL"/>
    <property type="match status" value="1"/>
</dbReference>
<dbReference type="InterPro" id="IPR003016">
    <property type="entry name" value="2-oxoA_DH_lipoyl-BS"/>
</dbReference>
<dbReference type="InterPro" id="IPR023213">
    <property type="entry name" value="CAT-like_dom_sf"/>
</dbReference>
<keyword evidence="4" id="KW-0808">Transferase</keyword>
<evidence type="ECO:0000259" key="6">
    <source>
        <dbReference type="PROSITE" id="PS50968"/>
    </source>
</evidence>
<evidence type="ECO:0000256" key="5">
    <source>
        <dbReference type="SAM" id="MobiDB-lite"/>
    </source>
</evidence>